<feature type="transmembrane region" description="Helical" evidence="1">
    <location>
        <begin position="27"/>
        <end position="47"/>
    </location>
</feature>
<dbReference type="PRINTS" id="PR01490">
    <property type="entry name" value="RTXTOXIND"/>
</dbReference>
<keyword evidence="1" id="KW-0812">Transmembrane</keyword>
<evidence type="ECO:0000259" key="3">
    <source>
        <dbReference type="Pfam" id="PF26002"/>
    </source>
</evidence>
<proteinExistence type="predicted"/>
<dbReference type="InterPro" id="IPR058982">
    <property type="entry name" value="Beta-barrel_AprE"/>
</dbReference>
<dbReference type="InterPro" id="IPR058625">
    <property type="entry name" value="MdtA-like_BSH"/>
</dbReference>
<evidence type="ECO:0000313" key="5">
    <source>
        <dbReference type="Proteomes" id="UP000647339"/>
    </source>
</evidence>
<sequence>MNNRIFPSDIVKHTSDYHFRYYHKSSIVIYQVILVLVMVVLLSLFFIKVDVSVKGLGILKSETPRTTVRSLVSGQIDEVFVKENDKVSKGELLFTIQSSILNEKNRLYDSQIGDLEAKMGDLRKLIRLCRQNLWEKVPHLNSSQYQQEANYFYQKLSDIRSQYAIVKKNYERSRTLFDVGAISELEMDKVTLSHDNAKSDIYVTVDQQAAIWQSVLSDLEQQLKHLQSVDSQLQEEKDFYRVKAPLTGYIQDIKGITPGAAVTPNFQLGEISPVGGTVAEIRVSPENIGLLKPEGPVSIQVDSFNYNEWGLLQGEVLSISNDAFMGDGRAPYFKVICSLDQDYLELKNGYKGYLKKGMTLQARFVLTERRLIQLLFDQADDWVNPNLVEK</sequence>
<dbReference type="EMBL" id="BMIU01000007">
    <property type="protein sequence ID" value="GGF29785.1"/>
    <property type="molecule type" value="Genomic_DNA"/>
</dbReference>
<keyword evidence="1" id="KW-0472">Membrane</keyword>
<dbReference type="Gene3D" id="2.40.50.100">
    <property type="match status" value="1"/>
</dbReference>
<evidence type="ECO:0000256" key="1">
    <source>
        <dbReference type="SAM" id="Phobius"/>
    </source>
</evidence>
<dbReference type="Gene3D" id="2.40.30.170">
    <property type="match status" value="1"/>
</dbReference>
<keyword evidence="1" id="KW-1133">Transmembrane helix</keyword>
<reference evidence="5" key="1">
    <citation type="journal article" date="2019" name="Int. J. Syst. Evol. Microbiol.">
        <title>The Global Catalogue of Microorganisms (GCM) 10K type strain sequencing project: providing services to taxonomists for standard genome sequencing and annotation.</title>
        <authorList>
            <consortium name="The Broad Institute Genomics Platform"/>
            <consortium name="The Broad Institute Genome Sequencing Center for Infectious Disease"/>
            <person name="Wu L."/>
            <person name="Ma J."/>
        </authorList>
    </citation>
    <scope>NUCLEOTIDE SEQUENCE [LARGE SCALE GENOMIC DNA]</scope>
    <source>
        <strain evidence="5">CGMCC 1.15407</strain>
    </source>
</reference>
<dbReference type="Pfam" id="PF26002">
    <property type="entry name" value="Beta-barrel_AprE"/>
    <property type="match status" value="1"/>
</dbReference>
<dbReference type="PANTHER" id="PTHR30386">
    <property type="entry name" value="MEMBRANE FUSION SUBUNIT OF EMRAB-TOLC MULTIDRUG EFFLUX PUMP"/>
    <property type="match status" value="1"/>
</dbReference>
<evidence type="ECO:0000259" key="2">
    <source>
        <dbReference type="Pfam" id="PF25917"/>
    </source>
</evidence>
<feature type="domain" description="AprE-like beta-barrel" evidence="3">
    <location>
        <begin position="278"/>
        <end position="364"/>
    </location>
</feature>
<comment type="caution">
    <text evidence="4">The sequence shown here is derived from an EMBL/GenBank/DDBJ whole genome shotgun (WGS) entry which is preliminary data.</text>
</comment>
<keyword evidence="5" id="KW-1185">Reference proteome</keyword>
<accession>A0ABQ1UXR2</accession>
<dbReference type="PANTHER" id="PTHR30386:SF28">
    <property type="entry name" value="EXPORTED PROTEIN"/>
    <property type="match status" value="1"/>
</dbReference>
<protein>
    <recommendedName>
        <fullName evidence="6">HlyD family efflux transporter periplasmic adaptor subunit</fullName>
    </recommendedName>
</protein>
<dbReference type="RefSeq" id="WP_137403149.1">
    <property type="nucleotide sequence ID" value="NZ_BMIU01000007.1"/>
</dbReference>
<feature type="domain" description="Multidrug resistance protein MdtA-like barrel-sandwich hybrid" evidence="2">
    <location>
        <begin position="67"/>
        <end position="264"/>
    </location>
</feature>
<gene>
    <name evidence="4" type="ORF">GCM10011339_17500</name>
</gene>
<organism evidence="4 5">
    <name type="scientific">Echinicola rosea</name>
    <dbReference type="NCBI Taxonomy" id="1807691"/>
    <lineage>
        <taxon>Bacteria</taxon>
        <taxon>Pseudomonadati</taxon>
        <taxon>Bacteroidota</taxon>
        <taxon>Cytophagia</taxon>
        <taxon>Cytophagales</taxon>
        <taxon>Cyclobacteriaceae</taxon>
        <taxon>Echinicola</taxon>
    </lineage>
</organism>
<dbReference type="InterPro" id="IPR050739">
    <property type="entry name" value="MFP"/>
</dbReference>
<evidence type="ECO:0000313" key="4">
    <source>
        <dbReference type="EMBL" id="GGF29785.1"/>
    </source>
</evidence>
<name>A0ABQ1UXR2_9BACT</name>
<dbReference type="Proteomes" id="UP000647339">
    <property type="component" value="Unassembled WGS sequence"/>
</dbReference>
<evidence type="ECO:0008006" key="6">
    <source>
        <dbReference type="Google" id="ProtNLM"/>
    </source>
</evidence>
<dbReference type="Pfam" id="PF25917">
    <property type="entry name" value="BSH_RND"/>
    <property type="match status" value="1"/>
</dbReference>